<dbReference type="AlphaFoldDB" id="A0AAD5KNL5"/>
<protein>
    <submittedName>
        <fullName evidence="1">Uncharacterized protein</fullName>
    </submittedName>
</protein>
<feature type="non-terminal residue" evidence="1">
    <location>
        <position position="100"/>
    </location>
</feature>
<keyword evidence="2" id="KW-1185">Reference proteome</keyword>
<organism evidence="1 2">
    <name type="scientific">Phascolomyces articulosus</name>
    <dbReference type="NCBI Taxonomy" id="60185"/>
    <lineage>
        <taxon>Eukaryota</taxon>
        <taxon>Fungi</taxon>
        <taxon>Fungi incertae sedis</taxon>
        <taxon>Mucoromycota</taxon>
        <taxon>Mucoromycotina</taxon>
        <taxon>Mucoromycetes</taxon>
        <taxon>Mucorales</taxon>
        <taxon>Lichtheimiaceae</taxon>
        <taxon>Phascolomyces</taxon>
    </lineage>
</organism>
<dbReference type="Proteomes" id="UP001209540">
    <property type="component" value="Unassembled WGS sequence"/>
</dbReference>
<evidence type="ECO:0000313" key="1">
    <source>
        <dbReference type="EMBL" id="KAI9275938.1"/>
    </source>
</evidence>
<reference evidence="1" key="1">
    <citation type="journal article" date="2022" name="IScience">
        <title>Evolution of zygomycete secretomes and the origins of terrestrial fungal ecologies.</title>
        <authorList>
            <person name="Chang Y."/>
            <person name="Wang Y."/>
            <person name="Mondo S."/>
            <person name="Ahrendt S."/>
            <person name="Andreopoulos W."/>
            <person name="Barry K."/>
            <person name="Beard J."/>
            <person name="Benny G.L."/>
            <person name="Blankenship S."/>
            <person name="Bonito G."/>
            <person name="Cuomo C."/>
            <person name="Desiro A."/>
            <person name="Gervers K.A."/>
            <person name="Hundley H."/>
            <person name="Kuo A."/>
            <person name="LaButti K."/>
            <person name="Lang B.F."/>
            <person name="Lipzen A."/>
            <person name="O'Donnell K."/>
            <person name="Pangilinan J."/>
            <person name="Reynolds N."/>
            <person name="Sandor L."/>
            <person name="Smith M.E."/>
            <person name="Tsang A."/>
            <person name="Grigoriev I.V."/>
            <person name="Stajich J.E."/>
            <person name="Spatafora J.W."/>
        </authorList>
    </citation>
    <scope>NUCLEOTIDE SEQUENCE</scope>
    <source>
        <strain evidence="1">RSA 2281</strain>
    </source>
</reference>
<comment type="caution">
    <text evidence="1">The sequence shown here is derived from an EMBL/GenBank/DDBJ whole genome shotgun (WGS) entry which is preliminary data.</text>
</comment>
<evidence type="ECO:0000313" key="2">
    <source>
        <dbReference type="Proteomes" id="UP001209540"/>
    </source>
</evidence>
<accession>A0AAD5KNL5</accession>
<sequence>FADGIGRRDNTEKIFMESSSSYNKEDFKHIDARYESVLKLAVFGVQCIRDRITLMKTTFGRNNKWHVMELRSAVIPTTWDKRSNMMKVLELLICLYVSTL</sequence>
<feature type="non-terminal residue" evidence="1">
    <location>
        <position position="1"/>
    </location>
</feature>
<dbReference type="EMBL" id="JAIXMP010000003">
    <property type="protein sequence ID" value="KAI9275938.1"/>
    <property type="molecule type" value="Genomic_DNA"/>
</dbReference>
<reference evidence="1" key="2">
    <citation type="submission" date="2023-02" db="EMBL/GenBank/DDBJ databases">
        <authorList>
            <consortium name="DOE Joint Genome Institute"/>
            <person name="Mondo S.J."/>
            <person name="Chang Y."/>
            <person name="Wang Y."/>
            <person name="Ahrendt S."/>
            <person name="Andreopoulos W."/>
            <person name="Barry K."/>
            <person name="Beard J."/>
            <person name="Benny G.L."/>
            <person name="Blankenship S."/>
            <person name="Bonito G."/>
            <person name="Cuomo C."/>
            <person name="Desiro A."/>
            <person name="Gervers K.A."/>
            <person name="Hundley H."/>
            <person name="Kuo A."/>
            <person name="LaButti K."/>
            <person name="Lang B.F."/>
            <person name="Lipzen A."/>
            <person name="O'Donnell K."/>
            <person name="Pangilinan J."/>
            <person name="Reynolds N."/>
            <person name="Sandor L."/>
            <person name="Smith M.W."/>
            <person name="Tsang A."/>
            <person name="Grigoriev I.V."/>
            <person name="Stajich J.E."/>
            <person name="Spatafora J.W."/>
        </authorList>
    </citation>
    <scope>NUCLEOTIDE SEQUENCE</scope>
    <source>
        <strain evidence="1">RSA 2281</strain>
    </source>
</reference>
<name>A0AAD5KNL5_9FUNG</name>
<proteinExistence type="predicted"/>
<gene>
    <name evidence="1" type="ORF">BDA99DRAFT_422207</name>
</gene>